<dbReference type="InterPro" id="IPR004127">
    <property type="entry name" value="Prefoldin_subunit_alpha"/>
</dbReference>
<feature type="non-terminal residue" evidence="1">
    <location>
        <position position="66"/>
    </location>
</feature>
<evidence type="ECO:0000313" key="1">
    <source>
        <dbReference type="EMBL" id="RID46476.1"/>
    </source>
</evidence>
<protein>
    <submittedName>
        <fullName evidence="1">Uncharacterized protein</fullName>
    </submittedName>
</protein>
<dbReference type="SUPFAM" id="SSF46579">
    <property type="entry name" value="Prefoldin"/>
    <property type="match status" value="1"/>
</dbReference>
<dbReference type="GO" id="GO:0009409">
    <property type="term" value="P:response to cold"/>
    <property type="evidence" value="ECO:0007669"/>
    <property type="project" value="UniProtKB-ARBA"/>
</dbReference>
<name>A0A397Y7B2_BRACM</name>
<dbReference type="AlphaFoldDB" id="A0A397Y7B2"/>
<evidence type="ECO:0000313" key="2">
    <source>
        <dbReference type="Proteomes" id="UP000264353"/>
    </source>
</evidence>
<dbReference type="Proteomes" id="UP000264353">
    <property type="component" value="Chromosome A9"/>
</dbReference>
<dbReference type="GO" id="GO:0006457">
    <property type="term" value="P:protein folding"/>
    <property type="evidence" value="ECO:0007669"/>
    <property type="project" value="UniProtKB-ARBA"/>
</dbReference>
<accession>A0A397Y7B2</accession>
<dbReference type="EMBL" id="CM010636">
    <property type="protein sequence ID" value="RID46476.1"/>
    <property type="molecule type" value="Genomic_DNA"/>
</dbReference>
<proteinExistence type="predicted"/>
<organism evidence="1 2">
    <name type="scientific">Brassica campestris</name>
    <name type="common">Field mustard</name>
    <dbReference type="NCBI Taxonomy" id="3711"/>
    <lineage>
        <taxon>Eukaryota</taxon>
        <taxon>Viridiplantae</taxon>
        <taxon>Streptophyta</taxon>
        <taxon>Embryophyta</taxon>
        <taxon>Tracheophyta</taxon>
        <taxon>Spermatophyta</taxon>
        <taxon>Magnoliopsida</taxon>
        <taxon>eudicotyledons</taxon>
        <taxon>Gunneridae</taxon>
        <taxon>Pentapetalae</taxon>
        <taxon>rosids</taxon>
        <taxon>malvids</taxon>
        <taxon>Brassicales</taxon>
        <taxon>Brassicaceae</taxon>
        <taxon>Brassiceae</taxon>
        <taxon>Brassica</taxon>
    </lineage>
</organism>
<dbReference type="Pfam" id="PF02996">
    <property type="entry name" value="Prefoldin"/>
    <property type="match status" value="1"/>
</dbReference>
<sequence>MEEGRQKDLQLLEEIIDKGLKEKLLQTIASRPDTRHTFVDVGLGFYVEFTRQEALDYIPQREERVK</sequence>
<gene>
    <name evidence="1" type="ORF">BRARA_I03133</name>
</gene>
<dbReference type="InterPro" id="IPR009053">
    <property type="entry name" value="Prefoldin"/>
</dbReference>
<reference evidence="1 2" key="1">
    <citation type="submission" date="2018-06" db="EMBL/GenBank/DDBJ databases">
        <title>WGS assembly of Brassica rapa FPsc.</title>
        <authorList>
            <person name="Bowman J."/>
            <person name="Kohchi T."/>
            <person name="Yamato K."/>
            <person name="Jenkins J."/>
            <person name="Shu S."/>
            <person name="Ishizaki K."/>
            <person name="Yamaoka S."/>
            <person name="Nishihama R."/>
            <person name="Nakamura Y."/>
            <person name="Berger F."/>
            <person name="Adam C."/>
            <person name="Aki S."/>
            <person name="Althoff F."/>
            <person name="Araki T."/>
            <person name="Arteaga-Vazquez M."/>
            <person name="Balasubrmanian S."/>
            <person name="Bauer D."/>
            <person name="Boehm C."/>
            <person name="Briginshaw L."/>
            <person name="Caballero-Perez J."/>
            <person name="Catarino B."/>
            <person name="Chen F."/>
            <person name="Chiyoda S."/>
            <person name="Chovatia M."/>
            <person name="Davies K."/>
            <person name="Delmans M."/>
            <person name="Demura T."/>
            <person name="Dierschke T."/>
            <person name="Dolan L."/>
            <person name="Dorantes-Acosta A."/>
            <person name="Eklund D."/>
            <person name="Florent S."/>
            <person name="Flores-Sandoval E."/>
            <person name="Fujiyama A."/>
            <person name="Fukuzawa H."/>
            <person name="Galik B."/>
            <person name="Grimanelli D."/>
            <person name="Grimwood J."/>
            <person name="Grossniklaus U."/>
            <person name="Hamada T."/>
            <person name="Haseloff J."/>
            <person name="Hetherington A."/>
            <person name="Higo A."/>
            <person name="Hirakawa Y."/>
            <person name="Hundley H."/>
            <person name="Ikeda Y."/>
            <person name="Inoue K."/>
            <person name="Inoue S."/>
            <person name="Ishida S."/>
            <person name="Jia Q."/>
            <person name="Kakita M."/>
            <person name="Kanazawa T."/>
            <person name="Kawai Y."/>
            <person name="Kawashima T."/>
            <person name="Kennedy M."/>
            <person name="Kinose K."/>
            <person name="Kinoshita T."/>
            <person name="Kohara Y."/>
            <person name="Koide E."/>
            <person name="Komatsu K."/>
            <person name="Kopischke S."/>
            <person name="Kubo M."/>
            <person name="Kyozuka J."/>
            <person name="Lagercrantz U."/>
            <person name="Lin S."/>
            <person name="Lindquist E."/>
            <person name="Lipzen A."/>
            <person name="Lu C."/>
            <person name="Luna E."/>
            <person name="Martienssen R."/>
            <person name="Minamino N."/>
            <person name="Mizutani M."/>
            <person name="Mizutani M."/>
            <person name="Mochizuki N."/>
            <person name="Monte I."/>
            <person name="Mosher R."/>
            <person name="Nagasaki H."/>
            <person name="Nakagami H."/>
            <person name="Naramoto S."/>
            <person name="Nishitani K."/>
            <person name="Ohtani M."/>
            <person name="Okamoto T."/>
            <person name="Okumura M."/>
            <person name="Phillips J."/>
            <person name="Pollak B."/>
            <person name="Reinders A."/>
            <person name="Roevekamp M."/>
            <person name="Sano R."/>
            <person name="Sawa S."/>
            <person name="Schmid M."/>
            <person name="Shirakawa M."/>
            <person name="Solano R."/>
            <person name="Spunde A."/>
            <person name="Suetsugu N."/>
            <person name="Sugano S."/>
            <person name="Sugiyama A."/>
            <person name="Sun R."/>
            <person name="Suzuki Y."/>
            <person name="Takenaka M."/>
            <person name="Takezawa D."/>
            <person name="Tomogane H."/>
            <person name="Tsuzuki M."/>
            <person name="Ueda T."/>
            <person name="Umeda M."/>
            <person name="Ward J."/>
            <person name="Watanabe Y."/>
            <person name="Yazaki K."/>
            <person name="Yokoyama R."/>
            <person name="Yoshitake Y."/>
            <person name="Yotsui I."/>
            <person name="Zachgo S."/>
            <person name="Schmutz J."/>
        </authorList>
    </citation>
    <scope>NUCLEOTIDE SEQUENCE [LARGE SCALE GENOMIC DNA]</scope>
    <source>
        <strain evidence="2">cv. B-3</strain>
    </source>
</reference>
<dbReference type="Gene3D" id="1.10.287.370">
    <property type="match status" value="1"/>
</dbReference>